<dbReference type="Proteomes" id="UP001434883">
    <property type="component" value="Unassembled WGS sequence"/>
</dbReference>
<comment type="caution">
    <text evidence="1">The sequence shown here is derived from an EMBL/GenBank/DDBJ whole genome shotgun (WGS) entry which is preliminary data.</text>
</comment>
<evidence type="ECO:0000313" key="2">
    <source>
        <dbReference type="Proteomes" id="UP001434883"/>
    </source>
</evidence>
<organism evidence="1 2">
    <name type="scientific">Xenoophorus captivus</name>
    <dbReference type="NCBI Taxonomy" id="1517983"/>
    <lineage>
        <taxon>Eukaryota</taxon>
        <taxon>Metazoa</taxon>
        <taxon>Chordata</taxon>
        <taxon>Craniata</taxon>
        <taxon>Vertebrata</taxon>
        <taxon>Euteleostomi</taxon>
        <taxon>Actinopterygii</taxon>
        <taxon>Neopterygii</taxon>
        <taxon>Teleostei</taxon>
        <taxon>Neoteleostei</taxon>
        <taxon>Acanthomorphata</taxon>
        <taxon>Ovalentaria</taxon>
        <taxon>Atherinomorphae</taxon>
        <taxon>Cyprinodontiformes</taxon>
        <taxon>Goodeidae</taxon>
        <taxon>Xenoophorus</taxon>
    </lineage>
</organism>
<gene>
    <name evidence="1" type="ORF">XENOCAPTIV_030296</name>
</gene>
<keyword evidence="2" id="KW-1185">Reference proteome</keyword>
<sequence length="104" mass="12157">MKMRPKSSSLVASNLPFLEEKKYLISPEGHYLHRKAWKHGNIMHDFNSPDNMVKYHQILEENLLTSARTLNMAHGGDFQCDKPKMYCQATNQQGIKYLFLQLFI</sequence>
<proteinExistence type="predicted"/>
<evidence type="ECO:0000313" key="1">
    <source>
        <dbReference type="EMBL" id="MEQ2202257.1"/>
    </source>
</evidence>
<protein>
    <submittedName>
        <fullName evidence="1">Uncharacterized protein</fullName>
    </submittedName>
</protein>
<dbReference type="EMBL" id="JAHRIN010033619">
    <property type="protein sequence ID" value="MEQ2202257.1"/>
    <property type="molecule type" value="Genomic_DNA"/>
</dbReference>
<reference evidence="1 2" key="1">
    <citation type="submission" date="2021-06" db="EMBL/GenBank/DDBJ databases">
        <authorList>
            <person name="Palmer J.M."/>
        </authorList>
    </citation>
    <scope>NUCLEOTIDE SEQUENCE [LARGE SCALE GENOMIC DNA]</scope>
    <source>
        <strain evidence="1 2">XC_2019</strain>
        <tissue evidence="1">Muscle</tissue>
    </source>
</reference>
<name>A0ABV0R3C2_9TELE</name>
<accession>A0ABV0R3C2</accession>